<evidence type="ECO:0000259" key="15">
    <source>
        <dbReference type="PROSITE" id="PS50113"/>
    </source>
</evidence>
<dbReference type="InterPro" id="IPR036097">
    <property type="entry name" value="HisK_dim/P_sf"/>
</dbReference>
<dbReference type="Gene3D" id="3.30.565.10">
    <property type="entry name" value="Histidine kinase-like ATPase, C-terminal domain"/>
    <property type="match status" value="1"/>
</dbReference>
<name>A0A1H4DH59_9RHOB</name>
<evidence type="ECO:0000256" key="8">
    <source>
        <dbReference type="ARBA" id="ARBA00023012"/>
    </source>
</evidence>
<keyword evidence="5" id="KW-0547">Nucleotide-binding</keyword>
<evidence type="ECO:0000256" key="3">
    <source>
        <dbReference type="ARBA" id="ARBA00022553"/>
    </source>
</evidence>
<dbReference type="EC" id="2.7.13.3" evidence="2"/>
<dbReference type="InterPro" id="IPR035965">
    <property type="entry name" value="PAS-like_dom_sf"/>
</dbReference>
<feature type="domain" description="PAC" evidence="15">
    <location>
        <begin position="306"/>
        <end position="358"/>
    </location>
</feature>
<sequence length="998" mass="107531">MSPLTELDGATSEAMARFFAAASACLCVIEADGRFALANPAWETHLGWSAPRLRGVALIDLVHPADRAAMRPLACRAADRSSLVKARVQCADGGWRMMAWRRVGALERGALALSAEPAPSGLAELERLRGLGGFEIDSGAHTLRCTPMGAALLDRPSTASATPLDDALALFPPAARPELASALDDLLCAGAGFDIEAPFLTARGDERRLRLTAAPAENGALGVIEDVTAERARRDHLLRVTTAVERMAAGLMICRASGEIDWVNPAFERLNGLGLAEARARRPEAVLKGADVDALALERIAGALNACEQARVEMLVAGSGWFEIEVHPVRDGAGAIAGFVVLQTDVTEKRDAAARLGAAERAAQLASEQLRSAVEALPDGFVLFDADDRLAVCNARYRRYFPRSGPSIRVGATLEEILRYGLEHGEYAVAPGEAEAWLNNRMSLHRRPESSTEVLTAEGRWLRVVERTMPDGRRVGLRIDITEERTQRRRLEAILEGTGVGVWEADLLTGLSHCNDRYAGMLGHELEDFTPRTREGFEALVHPDDLPLVNRSLADHLAGRTPRIEHEFRMRHRNGGYVWVHSRGKLIERTADGAPWKLSGTHQDITARKRDEEALEEALRRAEQASVAKSRFLANMSHEIRTPLNGVIGMADVLARTALGADQQRMLDAIRESGDQLLSVINDILDVSKIEAGRMEIEETAFHIEELAQKLRSVHGFRAREKALTLTVETAVDAGAWLRGDPHRILQILNNLVSNALKFTEKGAVAVLVEADAAGRLVLTVADSGVGMTEQQVARIFEDFMQADSSTTRRFGGTGLGMSIVRRLVELMNGEVTVQSAPGVGTTVRISLALAPASGLPPAARPDAPRASVAGLRVLAADDNEINRMVLEAMLEELAVDVTIVDGGVAAVHEAGRGDYDALLLDISMPDVDGVAALKRIRAEEKKRGAPPVPAIAVTANALTHQTDLYIAEGFDRCVAKPIRPGDLAGALAATARRPAPG</sequence>
<dbReference type="CDD" id="cd00082">
    <property type="entry name" value="HisKA"/>
    <property type="match status" value="1"/>
</dbReference>
<keyword evidence="6" id="KW-0418">Kinase</keyword>
<dbReference type="Pfam" id="PF00512">
    <property type="entry name" value="HisKA"/>
    <property type="match status" value="1"/>
</dbReference>
<dbReference type="FunFam" id="1.10.287.130:FF:000002">
    <property type="entry name" value="Two-component osmosensing histidine kinase"/>
    <property type="match status" value="1"/>
</dbReference>
<dbReference type="RefSeq" id="WP_175478931.1">
    <property type="nucleotide sequence ID" value="NZ_FNQM01000010.1"/>
</dbReference>
<dbReference type="InterPro" id="IPR000700">
    <property type="entry name" value="PAS-assoc_C"/>
</dbReference>
<keyword evidence="8" id="KW-0902">Two-component regulatory system</keyword>
<keyword evidence="4" id="KW-0808">Transferase</keyword>
<keyword evidence="7" id="KW-0067">ATP-binding</keyword>
<dbReference type="EMBL" id="FNQM01000010">
    <property type="protein sequence ID" value="SEA72101.1"/>
    <property type="molecule type" value="Genomic_DNA"/>
</dbReference>
<keyword evidence="3 11" id="KW-0597">Phosphoprotein</keyword>
<feature type="modified residue" description="4-aspartylphosphate" evidence="11">
    <location>
        <position position="922"/>
    </location>
</feature>
<dbReference type="InterPro" id="IPR001610">
    <property type="entry name" value="PAC"/>
</dbReference>
<dbReference type="SMART" id="SM00388">
    <property type="entry name" value="HisKA"/>
    <property type="match status" value="1"/>
</dbReference>
<dbReference type="Pfam" id="PF02518">
    <property type="entry name" value="HATPase_c"/>
    <property type="match status" value="1"/>
</dbReference>
<dbReference type="Gene3D" id="3.40.50.2300">
    <property type="match status" value="1"/>
</dbReference>
<comment type="subunit">
    <text evidence="9">At low DSF concentrations, interacts with RpfF.</text>
</comment>
<dbReference type="PROSITE" id="PS50112">
    <property type="entry name" value="PAS"/>
    <property type="match status" value="2"/>
</dbReference>
<dbReference type="PROSITE" id="PS50109">
    <property type="entry name" value="HIS_KIN"/>
    <property type="match status" value="1"/>
</dbReference>
<evidence type="ECO:0000313" key="16">
    <source>
        <dbReference type="EMBL" id="SEA72101.1"/>
    </source>
</evidence>
<dbReference type="SMART" id="SM00091">
    <property type="entry name" value="PAS"/>
    <property type="match status" value="4"/>
</dbReference>
<evidence type="ECO:0000256" key="4">
    <source>
        <dbReference type="ARBA" id="ARBA00022679"/>
    </source>
</evidence>
<dbReference type="AlphaFoldDB" id="A0A1H4DH59"/>
<evidence type="ECO:0000256" key="10">
    <source>
        <dbReference type="ARBA" id="ARBA00068150"/>
    </source>
</evidence>
<dbReference type="Proteomes" id="UP000198703">
    <property type="component" value="Unassembled WGS sequence"/>
</dbReference>
<evidence type="ECO:0000313" key="17">
    <source>
        <dbReference type="Proteomes" id="UP000198703"/>
    </source>
</evidence>
<evidence type="ECO:0000259" key="12">
    <source>
        <dbReference type="PROSITE" id="PS50109"/>
    </source>
</evidence>
<accession>A0A1H4DH59</accession>
<keyword evidence="17" id="KW-1185">Reference proteome</keyword>
<dbReference type="InterPro" id="IPR004358">
    <property type="entry name" value="Sig_transdc_His_kin-like_C"/>
</dbReference>
<dbReference type="PRINTS" id="PR00344">
    <property type="entry name" value="BCTRLSENSOR"/>
</dbReference>
<dbReference type="InterPro" id="IPR003594">
    <property type="entry name" value="HATPase_dom"/>
</dbReference>
<dbReference type="InterPro" id="IPR000014">
    <property type="entry name" value="PAS"/>
</dbReference>
<reference evidence="16 17" key="1">
    <citation type="submission" date="2016-10" db="EMBL/GenBank/DDBJ databases">
        <authorList>
            <person name="de Groot N.N."/>
        </authorList>
    </citation>
    <scope>NUCLEOTIDE SEQUENCE [LARGE SCALE GENOMIC DNA]</scope>
    <source>
        <strain evidence="16 17">DSM 15345</strain>
    </source>
</reference>
<dbReference type="Pfam" id="PF12860">
    <property type="entry name" value="PAS_7"/>
    <property type="match status" value="1"/>
</dbReference>
<feature type="domain" description="PAC" evidence="15">
    <location>
        <begin position="564"/>
        <end position="617"/>
    </location>
</feature>
<feature type="domain" description="PAS" evidence="14">
    <location>
        <begin position="487"/>
        <end position="560"/>
    </location>
</feature>
<evidence type="ECO:0000256" key="9">
    <source>
        <dbReference type="ARBA" id="ARBA00064003"/>
    </source>
</evidence>
<dbReference type="PROSITE" id="PS50113">
    <property type="entry name" value="PAC"/>
    <property type="match status" value="2"/>
</dbReference>
<dbReference type="GO" id="GO:0000155">
    <property type="term" value="F:phosphorelay sensor kinase activity"/>
    <property type="evidence" value="ECO:0007669"/>
    <property type="project" value="InterPro"/>
</dbReference>
<gene>
    <name evidence="16" type="ORF">SAMN05444370_11035</name>
</gene>
<dbReference type="InterPro" id="IPR011006">
    <property type="entry name" value="CheY-like_superfamily"/>
</dbReference>
<dbReference type="FunFam" id="3.30.565.10:FF:000010">
    <property type="entry name" value="Sensor histidine kinase RcsC"/>
    <property type="match status" value="1"/>
</dbReference>
<evidence type="ECO:0000256" key="7">
    <source>
        <dbReference type="ARBA" id="ARBA00022840"/>
    </source>
</evidence>
<dbReference type="PROSITE" id="PS50110">
    <property type="entry name" value="RESPONSE_REGULATORY"/>
    <property type="match status" value="1"/>
</dbReference>
<feature type="domain" description="Response regulatory" evidence="13">
    <location>
        <begin position="873"/>
        <end position="992"/>
    </location>
</feature>
<dbReference type="GO" id="GO:0005524">
    <property type="term" value="F:ATP binding"/>
    <property type="evidence" value="ECO:0007669"/>
    <property type="project" value="UniProtKB-KW"/>
</dbReference>
<dbReference type="NCBIfam" id="TIGR00229">
    <property type="entry name" value="sensory_box"/>
    <property type="match status" value="3"/>
</dbReference>
<dbReference type="InterPro" id="IPR005467">
    <property type="entry name" value="His_kinase_dom"/>
</dbReference>
<dbReference type="InterPro" id="IPR013656">
    <property type="entry name" value="PAS_4"/>
</dbReference>
<dbReference type="InterPro" id="IPR036890">
    <property type="entry name" value="HATPase_C_sf"/>
</dbReference>
<dbReference type="CDD" id="cd00130">
    <property type="entry name" value="PAS"/>
    <property type="match status" value="3"/>
</dbReference>
<dbReference type="Gene3D" id="1.10.287.130">
    <property type="match status" value="1"/>
</dbReference>
<dbReference type="SUPFAM" id="SSF55785">
    <property type="entry name" value="PYP-like sensor domain (PAS domain)"/>
    <property type="match status" value="4"/>
</dbReference>
<organism evidence="16 17">
    <name type="scientific">Rubrimonas cliftonensis</name>
    <dbReference type="NCBI Taxonomy" id="89524"/>
    <lineage>
        <taxon>Bacteria</taxon>
        <taxon>Pseudomonadati</taxon>
        <taxon>Pseudomonadota</taxon>
        <taxon>Alphaproteobacteria</taxon>
        <taxon>Rhodobacterales</taxon>
        <taxon>Paracoccaceae</taxon>
        <taxon>Rubrimonas</taxon>
    </lineage>
</organism>
<dbReference type="SUPFAM" id="SSF47384">
    <property type="entry name" value="Homodimeric domain of signal transducing histidine kinase"/>
    <property type="match status" value="1"/>
</dbReference>
<evidence type="ECO:0000256" key="6">
    <source>
        <dbReference type="ARBA" id="ARBA00022777"/>
    </source>
</evidence>
<dbReference type="InterPro" id="IPR001789">
    <property type="entry name" value="Sig_transdc_resp-reg_receiver"/>
</dbReference>
<evidence type="ECO:0000256" key="11">
    <source>
        <dbReference type="PROSITE-ProRule" id="PRU00169"/>
    </source>
</evidence>
<dbReference type="SMART" id="SM00448">
    <property type="entry name" value="REC"/>
    <property type="match status" value="1"/>
</dbReference>
<dbReference type="Pfam" id="PF08448">
    <property type="entry name" value="PAS_4"/>
    <property type="match status" value="2"/>
</dbReference>
<comment type="catalytic activity">
    <reaction evidence="1">
        <text>ATP + protein L-histidine = ADP + protein N-phospho-L-histidine.</text>
        <dbReference type="EC" id="2.7.13.3"/>
    </reaction>
</comment>
<protein>
    <recommendedName>
        <fullName evidence="10">Sensory/regulatory protein RpfC</fullName>
        <ecNumber evidence="2">2.7.13.3</ecNumber>
    </recommendedName>
</protein>
<dbReference type="Gene3D" id="3.30.450.20">
    <property type="entry name" value="PAS domain"/>
    <property type="match status" value="4"/>
</dbReference>
<dbReference type="STRING" id="89524.SAMN05444370_11035"/>
<feature type="domain" description="PAS" evidence="14">
    <location>
        <begin position="11"/>
        <end position="81"/>
    </location>
</feature>
<dbReference type="SMART" id="SM00086">
    <property type="entry name" value="PAC"/>
    <property type="match status" value="3"/>
</dbReference>
<evidence type="ECO:0000259" key="13">
    <source>
        <dbReference type="PROSITE" id="PS50110"/>
    </source>
</evidence>
<feature type="domain" description="Histidine kinase" evidence="12">
    <location>
        <begin position="635"/>
        <end position="852"/>
    </location>
</feature>
<proteinExistence type="predicted"/>
<dbReference type="CDD" id="cd17546">
    <property type="entry name" value="REC_hyHK_CKI1_RcsC-like"/>
    <property type="match status" value="1"/>
</dbReference>
<evidence type="ECO:0000256" key="5">
    <source>
        <dbReference type="ARBA" id="ARBA00022741"/>
    </source>
</evidence>
<dbReference type="SUPFAM" id="SSF52172">
    <property type="entry name" value="CheY-like"/>
    <property type="match status" value="1"/>
</dbReference>
<dbReference type="SUPFAM" id="SSF55874">
    <property type="entry name" value="ATPase domain of HSP90 chaperone/DNA topoisomerase II/histidine kinase"/>
    <property type="match status" value="1"/>
</dbReference>
<evidence type="ECO:0000259" key="14">
    <source>
        <dbReference type="PROSITE" id="PS50112"/>
    </source>
</evidence>
<dbReference type="InterPro" id="IPR003661">
    <property type="entry name" value="HisK_dim/P_dom"/>
</dbReference>
<dbReference type="InterPro" id="IPR013655">
    <property type="entry name" value="PAS_fold_3"/>
</dbReference>
<evidence type="ECO:0000256" key="1">
    <source>
        <dbReference type="ARBA" id="ARBA00000085"/>
    </source>
</evidence>
<dbReference type="SMART" id="SM00387">
    <property type="entry name" value="HATPase_c"/>
    <property type="match status" value="1"/>
</dbReference>
<dbReference type="Pfam" id="PF00072">
    <property type="entry name" value="Response_reg"/>
    <property type="match status" value="1"/>
</dbReference>
<dbReference type="PANTHER" id="PTHR43047">
    <property type="entry name" value="TWO-COMPONENT HISTIDINE PROTEIN KINASE"/>
    <property type="match status" value="1"/>
</dbReference>
<dbReference type="Pfam" id="PF08447">
    <property type="entry name" value="PAS_3"/>
    <property type="match status" value="1"/>
</dbReference>
<evidence type="ECO:0000256" key="2">
    <source>
        <dbReference type="ARBA" id="ARBA00012438"/>
    </source>
</evidence>
<dbReference type="CDD" id="cd16922">
    <property type="entry name" value="HATPase_EvgS-ArcB-TorS-like"/>
    <property type="match status" value="1"/>
</dbReference>